<evidence type="ECO:0000313" key="2">
    <source>
        <dbReference type="EMBL" id="VVC27832.1"/>
    </source>
</evidence>
<feature type="region of interest" description="Disordered" evidence="1">
    <location>
        <begin position="187"/>
        <end position="207"/>
    </location>
</feature>
<dbReference type="AlphaFoldDB" id="A0A5E4M910"/>
<accession>A0A5E4M910</accession>
<organism evidence="2 3">
    <name type="scientific">Cinara cedri</name>
    <dbReference type="NCBI Taxonomy" id="506608"/>
    <lineage>
        <taxon>Eukaryota</taxon>
        <taxon>Metazoa</taxon>
        <taxon>Ecdysozoa</taxon>
        <taxon>Arthropoda</taxon>
        <taxon>Hexapoda</taxon>
        <taxon>Insecta</taxon>
        <taxon>Pterygota</taxon>
        <taxon>Neoptera</taxon>
        <taxon>Paraneoptera</taxon>
        <taxon>Hemiptera</taxon>
        <taxon>Sternorrhyncha</taxon>
        <taxon>Aphidomorpha</taxon>
        <taxon>Aphidoidea</taxon>
        <taxon>Aphididae</taxon>
        <taxon>Lachninae</taxon>
        <taxon>Cinara</taxon>
    </lineage>
</organism>
<evidence type="ECO:0000313" key="3">
    <source>
        <dbReference type="Proteomes" id="UP000325440"/>
    </source>
</evidence>
<protein>
    <submittedName>
        <fullName evidence="2">Uncharacterized protein</fullName>
    </submittedName>
</protein>
<name>A0A5E4M910_9HEMI</name>
<dbReference type="EMBL" id="CABPRJ010000476">
    <property type="protein sequence ID" value="VVC27832.1"/>
    <property type="molecule type" value="Genomic_DNA"/>
</dbReference>
<reference evidence="2 3" key="1">
    <citation type="submission" date="2019-08" db="EMBL/GenBank/DDBJ databases">
        <authorList>
            <person name="Alioto T."/>
            <person name="Alioto T."/>
            <person name="Gomez Garrido J."/>
        </authorList>
    </citation>
    <scope>NUCLEOTIDE SEQUENCE [LARGE SCALE GENOMIC DNA]</scope>
</reference>
<evidence type="ECO:0000256" key="1">
    <source>
        <dbReference type="SAM" id="MobiDB-lite"/>
    </source>
</evidence>
<keyword evidence="3" id="KW-1185">Reference proteome</keyword>
<dbReference type="Proteomes" id="UP000325440">
    <property type="component" value="Unassembled WGS sequence"/>
</dbReference>
<sequence>MDSLDTKLLPVKDMSARAYWKQIREVILSAFTTAGFELQSTSGISLYHEHKNKKTVPLANTNSALNFGIKRSFDVGNAFAVKSYGKANISLENNAFILKTVPFAVTNSALNFVSQNSIVTIAIFNKTKTDPEKIKEEKALERIKNWMTGTNFAPSSQKQPQRKPIDEKESLERIQKWMADAELLKHGQQSSNNVVNESQTETSHSNKITGADKLASWMFKEDVEIIDQPTNYYNRDPNVPEPPKPFSIINDDGEMVTFRPPPLPAFTDSFGRCYSRKQQTTIQKNMSRNNSNLYFCNDNLSNFPTDSISSFKKLGSLNKKMNDIPGANFSRTNSRRFLKSQTANLSRKHSRTLTTPTSSTNVNFSQINSRYPTSPTSLTSGKFKRLYSQTSSISDYSYTDGNFFFNYLSFI</sequence>
<gene>
    <name evidence="2" type="ORF">CINCED_3A000509</name>
</gene>
<proteinExistence type="predicted"/>